<name>A0A165EYD9_9BASI</name>
<reference evidence="2 3" key="1">
    <citation type="journal article" date="2016" name="Mol. Biol. Evol.">
        <title>Comparative Genomics of Early-Diverging Mushroom-Forming Fungi Provides Insights into the Origins of Lignocellulose Decay Capabilities.</title>
        <authorList>
            <person name="Nagy L.G."/>
            <person name="Riley R."/>
            <person name="Tritt A."/>
            <person name="Adam C."/>
            <person name="Daum C."/>
            <person name="Floudas D."/>
            <person name="Sun H."/>
            <person name="Yadav J.S."/>
            <person name="Pangilinan J."/>
            <person name="Larsson K.H."/>
            <person name="Matsuura K."/>
            <person name="Barry K."/>
            <person name="Labutti K."/>
            <person name="Kuo R."/>
            <person name="Ohm R.A."/>
            <person name="Bhattacharya S.S."/>
            <person name="Shirouzu T."/>
            <person name="Yoshinaga Y."/>
            <person name="Martin F.M."/>
            <person name="Grigoriev I.V."/>
            <person name="Hibbett D.S."/>
        </authorList>
    </citation>
    <scope>NUCLEOTIDE SEQUENCE [LARGE SCALE GENOMIC DNA]</scope>
    <source>
        <strain evidence="2 3">HHB12733</strain>
    </source>
</reference>
<evidence type="ECO:0000313" key="3">
    <source>
        <dbReference type="Proteomes" id="UP000076842"/>
    </source>
</evidence>
<dbReference type="EMBL" id="KV423989">
    <property type="protein sequence ID" value="KZT55782.1"/>
    <property type="molecule type" value="Genomic_DNA"/>
</dbReference>
<accession>A0A165EYD9</accession>
<keyword evidence="3" id="KW-1185">Reference proteome</keyword>
<gene>
    <name evidence="2" type="ORF">CALCODRAFT_484540</name>
</gene>
<dbReference type="InParanoid" id="A0A165EYD9"/>
<dbReference type="Pfam" id="PF20236">
    <property type="entry name" value="DUF6593"/>
    <property type="match status" value="1"/>
</dbReference>
<evidence type="ECO:0000259" key="1">
    <source>
        <dbReference type="Pfam" id="PF20236"/>
    </source>
</evidence>
<dbReference type="AlphaFoldDB" id="A0A165EYD9"/>
<dbReference type="OrthoDB" id="3388966at2759"/>
<protein>
    <recommendedName>
        <fullName evidence="1">DUF6593 domain-containing protein</fullName>
    </recommendedName>
</protein>
<organism evidence="2 3">
    <name type="scientific">Calocera cornea HHB12733</name>
    <dbReference type="NCBI Taxonomy" id="1353952"/>
    <lineage>
        <taxon>Eukaryota</taxon>
        <taxon>Fungi</taxon>
        <taxon>Dikarya</taxon>
        <taxon>Basidiomycota</taxon>
        <taxon>Agaricomycotina</taxon>
        <taxon>Dacrymycetes</taxon>
        <taxon>Dacrymycetales</taxon>
        <taxon>Dacrymycetaceae</taxon>
        <taxon>Calocera</taxon>
    </lineage>
</organism>
<feature type="domain" description="DUF6593" evidence="1">
    <location>
        <begin position="42"/>
        <end position="180"/>
    </location>
</feature>
<proteinExistence type="predicted"/>
<evidence type="ECO:0000313" key="2">
    <source>
        <dbReference type="EMBL" id="KZT55782.1"/>
    </source>
</evidence>
<dbReference type="Proteomes" id="UP000076842">
    <property type="component" value="Unassembled WGS sequence"/>
</dbReference>
<sequence length="200" mass="22640">MGQLEQTETEADREFNASEHAPAFAYAKRLTFSADEPLKRVITEVGSPVSYKVSTKLTIPLIGSDVTTITCTGHGVERTVAVIHWNDYEDDRSELEWYNGEKIKLWEYLKAPGAIQYGAKVSRTFQLVDEHETKLARDIRNNVGFFMQHTVSGGLLVNSEGLDMLDEIIVTHTALAQLERMEYFVRRDVQAVHINHTLKA</sequence>
<dbReference type="InterPro" id="IPR046528">
    <property type="entry name" value="DUF6593"/>
</dbReference>